<dbReference type="Pfam" id="PF07883">
    <property type="entry name" value="Cupin_2"/>
    <property type="match status" value="1"/>
</dbReference>
<dbReference type="InterPro" id="IPR011051">
    <property type="entry name" value="RmlC_Cupin_sf"/>
</dbReference>
<evidence type="ECO:0000313" key="2">
    <source>
        <dbReference type="EMBL" id="ALO80068.1"/>
    </source>
</evidence>
<accession>A0A0S2MVX9</accession>
<dbReference type="InterPro" id="IPR014710">
    <property type="entry name" value="RmlC-like_jellyroll"/>
</dbReference>
<sequence>MKNDLLSTIADYKAQRKVAMDNFRDVEYIKNNNLADYFYNIFQKGQDVPFSMLDAIEVGEFVPLPVVHGGAIITMRQEVEEKDKIQYRTKWSAGSTLTYHYHSDCTEEIVVAIGEIKIYLQGEVLILKEGDAVEIAPNTGHQITALTPSELDIFFQKASNVKVKIK</sequence>
<gene>
    <name evidence="2" type="ORF">Phi4113_059</name>
</gene>
<dbReference type="SUPFAM" id="SSF51182">
    <property type="entry name" value="RmlC-like cupins"/>
    <property type="match status" value="1"/>
</dbReference>
<dbReference type="Gene3D" id="2.60.120.10">
    <property type="entry name" value="Jelly Rolls"/>
    <property type="match status" value="1"/>
</dbReference>
<organism evidence="2 3">
    <name type="scientific">Cellulophaga phage phi4:1_13</name>
    <dbReference type="NCBI Taxonomy" id="1747284"/>
    <lineage>
        <taxon>Viruses</taxon>
        <taxon>Duplodnaviria</taxon>
        <taxon>Heunggongvirae</taxon>
        <taxon>Uroviricota</taxon>
        <taxon>Caudoviricetes</taxon>
        <taxon>Lightbulbvirus</taxon>
        <taxon>Lightbulbvirus Cba41</taxon>
    </lineage>
</organism>
<proteinExistence type="predicted"/>
<evidence type="ECO:0000313" key="3">
    <source>
        <dbReference type="Proteomes" id="UP000229115"/>
    </source>
</evidence>
<dbReference type="Proteomes" id="UP000229115">
    <property type="component" value="Segment"/>
</dbReference>
<dbReference type="InterPro" id="IPR013096">
    <property type="entry name" value="Cupin_2"/>
</dbReference>
<evidence type="ECO:0000259" key="1">
    <source>
        <dbReference type="Pfam" id="PF07883"/>
    </source>
</evidence>
<reference evidence="2 3" key="1">
    <citation type="submission" date="2015-10" db="EMBL/GenBank/DDBJ databases">
        <title>Large-scale maps of variable infection efficiencies in aquatic Bacteriodetes phage-host model systems.</title>
        <authorList>
            <person name="Holmfeldt K."/>
            <person name="Solonenko N."/>
            <person name="Howard-Varona C."/>
            <person name="Moreno M."/>
            <person name="Malmstrom R.R."/>
            <person name="Blow M.J."/>
            <person name="Sullivan M.B."/>
        </authorList>
    </citation>
    <scope>NUCLEOTIDE SEQUENCE [LARGE SCALE GENOMIC DNA]</scope>
</reference>
<feature type="domain" description="Cupin type-2" evidence="1">
    <location>
        <begin position="94"/>
        <end position="150"/>
    </location>
</feature>
<name>A0A0S2MVX9_9CAUD</name>
<dbReference type="EMBL" id="KT962245">
    <property type="protein sequence ID" value="ALO80068.1"/>
    <property type="molecule type" value="Genomic_RNA"/>
</dbReference>
<protein>
    <submittedName>
        <fullName evidence="2">Cupin domain containing protein</fullName>
    </submittedName>
</protein>